<dbReference type="PROSITE" id="PS50199">
    <property type="entry name" value="ZF_RANBP2_2"/>
    <property type="match status" value="2"/>
</dbReference>
<protein>
    <submittedName>
        <fullName evidence="8">DNA damage response protein WSS1</fullName>
    </submittedName>
</protein>
<dbReference type="InterPro" id="IPR013536">
    <property type="entry name" value="WLM_dom"/>
</dbReference>
<evidence type="ECO:0000313" key="9">
    <source>
        <dbReference type="Proteomes" id="UP000075243"/>
    </source>
</evidence>
<accession>A0A151R9A9</accession>
<feature type="region of interest" description="Disordered" evidence="5">
    <location>
        <begin position="233"/>
        <end position="286"/>
    </location>
</feature>
<feature type="domain" description="RanBP2-type" evidence="6">
    <location>
        <begin position="292"/>
        <end position="321"/>
    </location>
</feature>
<dbReference type="InterPro" id="IPR053000">
    <property type="entry name" value="WSS1-like_metalloprotease"/>
</dbReference>
<dbReference type="GO" id="GO:0008237">
    <property type="term" value="F:metallopeptidase activity"/>
    <property type="evidence" value="ECO:0007669"/>
    <property type="project" value="TreeGrafter"/>
</dbReference>
<keyword evidence="1" id="KW-0479">Metal-binding</keyword>
<dbReference type="SUPFAM" id="SSF90209">
    <property type="entry name" value="Ran binding protein zinc finger-like"/>
    <property type="match status" value="1"/>
</dbReference>
<evidence type="ECO:0000313" key="8">
    <source>
        <dbReference type="EMBL" id="KYP39228.1"/>
    </source>
</evidence>
<evidence type="ECO:0000256" key="4">
    <source>
        <dbReference type="PROSITE-ProRule" id="PRU00322"/>
    </source>
</evidence>
<feature type="compositionally biased region" description="Low complexity" evidence="5">
    <location>
        <begin position="263"/>
        <end position="282"/>
    </location>
</feature>
<evidence type="ECO:0000256" key="2">
    <source>
        <dbReference type="ARBA" id="ARBA00022771"/>
    </source>
</evidence>
<dbReference type="GO" id="GO:0005634">
    <property type="term" value="C:nucleus"/>
    <property type="evidence" value="ECO:0007669"/>
    <property type="project" value="TreeGrafter"/>
</dbReference>
<evidence type="ECO:0000259" key="6">
    <source>
        <dbReference type="PROSITE" id="PS50199"/>
    </source>
</evidence>
<name>A0A151R9A9_CAJCA</name>
<dbReference type="GO" id="GO:0006281">
    <property type="term" value="P:DNA repair"/>
    <property type="evidence" value="ECO:0007669"/>
    <property type="project" value="TreeGrafter"/>
</dbReference>
<gene>
    <name evidence="8" type="ORF">KK1_039473</name>
</gene>
<dbReference type="AlphaFoldDB" id="A0A151R9A9"/>
<dbReference type="Pfam" id="PF08325">
    <property type="entry name" value="WLM"/>
    <property type="match status" value="1"/>
</dbReference>
<evidence type="ECO:0000256" key="1">
    <source>
        <dbReference type="ARBA" id="ARBA00022723"/>
    </source>
</evidence>
<dbReference type="InterPro" id="IPR036443">
    <property type="entry name" value="Znf_RanBP2_sf"/>
</dbReference>
<evidence type="ECO:0000256" key="3">
    <source>
        <dbReference type="ARBA" id="ARBA00022833"/>
    </source>
</evidence>
<feature type="compositionally biased region" description="Polar residues" evidence="5">
    <location>
        <begin position="242"/>
        <end position="253"/>
    </location>
</feature>
<dbReference type="InterPro" id="IPR001876">
    <property type="entry name" value="Znf_RanBP2"/>
</dbReference>
<dbReference type="EMBL" id="KQ483924">
    <property type="protein sequence ID" value="KYP39228.1"/>
    <property type="molecule type" value="Genomic_DNA"/>
</dbReference>
<evidence type="ECO:0000256" key="5">
    <source>
        <dbReference type="SAM" id="MobiDB-lite"/>
    </source>
</evidence>
<dbReference type="PANTHER" id="PTHR46622">
    <property type="entry name" value="DNA-DEPENDENT METALLOPROTEASE WSS1"/>
    <property type="match status" value="1"/>
</dbReference>
<dbReference type="PROSITE" id="PS51397">
    <property type="entry name" value="WLM"/>
    <property type="match status" value="1"/>
</dbReference>
<reference evidence="8" key="1">
    <citation type="journal article" date="2012" name="Nat. Biotechnol.">
        <title>Draft genome sequence of pigeonpea (Cajanus cajan), an orphan legume crop of resource-poor farmers.</title>
        <authorList>
            <person name="Varshney R.K."/>
            <person name="Chen W."/>
            <person name="Li Y."/>
            <person name="Bharti A.K."/>
            <person name="Saxena R.K."/>
            <person name="Schlueter J.A."/>
            <person name="Donoghue M.T."/>
            <person name="Azam S."/>
            <person name="Fan G."/>
            <person name="Whaley A.M."/>
            <person name="Farmer A.D."/>
            <person name="Sheridan J."/>
            <person name="Iwata A."/>
            <person name="Tuteja R."/>
            <person name="Penmetsa R.V."/>
            <person name="Wu W."/>
            <person name="Upadhyaya H.D."/>
            <person name="Yang S.P."/>
            <person name="Shah T."/>
            <person name="Saxena K.B."/>
            <person name="Michael T."/>
            <person name="McCombie W.R."/>
            <person name="Yang B."/>
            <person name="Zhang G."/>
            <person name="Yang H."/>
            <person name="Wang J."/>
            <person name="Spillane C."/>
            <person name="Cook D.R."/>
            <person name="May G.D."/>
            <person name="Xu X."/>
            <person name="Jackson S.A."/>
        </authorList>
    </citation>
    <scope>NUCLEOTIDE SEQUENCE [LARGE SCALE GENOMIC DNA]</scope>
</reference>
<dbReference type="Gene3D" id="2.30.30.380">
    <property type="entry name" value="Zn-finger domain of Sec23/24"/>
    <property type="match status" value="1"/>
</dbReference>
<dbReference type="OMA" id="GTLCEFY"/>
<dbReference type="SMART" id="SM00547">
    <property type="entry name" value="ZnF_RBZ"/>
    <property type="match status" value="2"/>
</dbReference>
<dbReference type="STRING" id="3821.A0A151R9A9"/>
<feature type="domain" description="WLM" evidence="7">
    <location>
        <begin position="1"/>
        <end position="204"/>
    </location>
</feature>
<feature type="domain" description="RanBP2-type" evidence="6">
    <location>
        <begin position="326"/>
        <end position="355"/>
    </location>
</feature>
<organism evidence="8 9">
    <name type="scientific">Cajanus cajan</name>
    <name type="common">Pigeon pea</name>
    <name type="synonym">Cajanus indicus</name>
    <dbReference type="NCBI Taxonomy" id="3821"/>
    <lineage>
        <taxon>Eukaryota</taxon>
        <taxon>Viridiplantae</taxon>
        <taxon>Streptophyta</taxon>
        <taxon>Embryophyta</taxon>
        <taxon>Tracheophyta</taxon>
        <taxon>Spermatophyta</taxon>
        <taxon>Magnoliopsida</taxon>
        <taxon>eudicotyledons</taxon>
        <taxon>Gunneridae</taxon>
        <taxon>Pentapetalae</taxon>
        <taxon>rosids</taxon>
        <taxon>fabids</taxon>
        <taxon>Fabales</taxon>
        <taxon>Fabaceae</taxon>
        <taxon>Papilionoideae</taxon>
        <taxon>50 kb inversion clade</taxon>
        <taxon>NPAAA clade</taxon>
        <taxon>indigoferoid/millettioid clade</taxon>
        <taxon>Phaseoleae</taxon>
        <taxon>Cajanus</taxon>
    </lineage>
</organism>
<dbReference type="Proteomes" id="UP000075243">
    <property type="component" value="Unassembled WGS sequence"/>
</dbReference>
<dbReference type="Gramene" id="C.cajan_36398.t">
    <property type="protein sequence ID" value="C.cajan_36398.t"/>
    <property type="gene ID" value="C.cajan_36398"/>
</dbReference>
<dbReference type="GO" id="GO:0008270">
    <property type="term" value="F:zinc ion binding"/>
    <property type="evidence" value="ECO:0007669"/>
    <property type="project" value="UniProtKB-KW"/>
</dbReference>
<evidence type="ECO:0000259" key="7">
    <source>
        <dbReference type="PROSITE" id="PS51397"/>
    </source>
</evidence>
<dbReference type="PROSITE" id="PS01358">
    <property type="entry name" value="ZF_RANBP2_1"/>
    <property type="match status" value="2"/>
</dbReference>
<dbReference type="PANTHER" id="PTHR46622:SF3">
    <property type="entry name" value="ZINC ION BINDING PROTEIN"/>
    <property type="match status" value="1"/>
</dbReference>
<sequence>MNVGDLNKVWEIRALKRKPAADEATKMLEKIAKQVQPIMRKHKWRVKLLSEFCPGNPRLLGLNVGAGIHVKLRLRRPNRDYDFYPFDQVLDTMLHELCHNAHGPHNANFYKLWDELRKECEELMAKGITGAGEGFDLPGRRLGGYSRQPPLTSLRKTALEAAEKRAQLGSLLPSGPKRLGGDSVIMEALTPVQAAAMAAERRLQDDLWCGSQSCENVDHRDVDDEVDENIVHKGKDVGNSRLADNSTLPSNLSSRKRSQAMDSSLPVNSSSTNLSSVSGPLSGDNRTFRSEESGMWECTMCTLLNKSLAPICELCGTQQPKDVSTKYNTWSCKFCTLENNVKVENCSACDQWRYSHGPPVSTRTPSLGT</sequence>
<proteinExistence type="predicted"/>
<keyword evidence="9" id="KW-1185">Reference proteome</keyword>
<keyword evidence="2 4" id="KW-0863">Zinc-finger</keyword>
<keyword evidence="3" id="KW-0862">Zinc</keyword>